<protein>
    <submittedName>
        <fullName evidence="1">Uncharacterized protein</fullName>
    </submittedName>
</protein>
<organism evidence="1 2">
    <name type="scientific">Thermoproteota archaeon</name>
    <dbReference type="NCBI Taxonomy" id="2056631"/>
    <lineage>
        <taxon>Archaea</taxon>
        <taxon>Thermoproteota</taxon>
    </lineage>
</organism>
<sequence length="111" mass="12466">MVKSREATGIQKIRCPKCKTGIAETRETALWATEKVDAIFRFVVIYGEKIPISIIALLGVIPTKKNVEYERLGILRIMLEQFRYAMAHFIGLGDKLSDILIAKALGEGEEK</sequence>
<dbReference type="AlphaFoldDB" id="A0A497EJL9"/>
<evidence type="ECO:0000313" key="1">
    <source>
        <dbReference type="EMBL" id="RLE45513.1"/>
    </source>
</evidence>
<proteinExistence type="predicted"/>
<gene>
    <name evidence="1" type="ORF">DRJ31_11155</name>
</gene>
<dbReference type="Proteomes" id="UP000278475">
    <property type="component" value="Unassembled WGS sequence"/>
</dbReference>
<reference evidence="1 2" key="1">
    <citation type="submission" date="2018-06" db="EMBL/GenBank/DDBJ databases">
        <title>Extensive metabolic versatility and redundancy in microbially diverse, dynamic hydrothermal sediments.</title>
        <authorList>
            <person name="Dombrowski N."/>
            <person name="Teske A."/>
            <person name="Baker B.J."/>
        </authorList>
    </citation>
    <scope>NUCLEOTIDE SEQUENCE [LARGE SCALE GENOMIC DNA]</scope>
    <source>
        <strain evidence="1">B66_G16</strain>
    </source>
</reference>
<name>A0A497EJL9_9CREN</name>
<evidence type="ECO:0000313" key="2">
    <source>
        <dbReference type="Proteomes" id="UP000278475"/>
    </source>
</evidence>
<dbReference type="EMBL" id="QMQV01000251">
    <property type="protein sequence ID" value="RLE45513.1"/>
    <property type="molecule type" value="Genomic_DNA"/>
</dbReference>
<accession>A0A497EJL9</accession>
<comment type="caution">
    <text evidence="1">The sequence shown here is derived from an EMBL/GenBank/DDBJ whole genome shotgun (WGS) entry which is preliminary data.</text>
</comment>